<accession>A0AAQ3U675</accession>
<reference evidence="7 8" key="1">
    <citation type="submission" date="2024-02" db="EMBL/GenBank/DDBJ databases">
        <title>High-quality chromosome-scale genome assembly of Pensacola bahiagrass (Paspalum notatum Flugge var. saurae).</title>
        <authorList>
            <person name="Vega J.M."/>
            <person name="Podio M."/>
            <person name="Orjuela J."/>
            <person name="Siena L.A."/>
            <person name="Pessino S.C."/>
            <person name="Combes M.C."/>
            <person name="Mariac C."/>
            <person name="Albertini E."/>
            <person name="Pupilli F."/>
            <person name="Ortiz J.P.A."/>
            <person name="Leblanc O."/>
        </authorList>
    </citation>
    <scope>NUCLEOTIDE SEQUENCE [LARGE SCALE GENOMIC DNA]</scope>
    <source>
        <strain evidence="7">R1</strain>
        <tissue evidence="7">Leaf</tissue>
    </source>
</reference>
<dbReference type="EMBL" id="CP144751">
    <property type="protein sequence ID" value="WVZ83777.1"/>
    <property type="molecule type" value="Genomic_DNA"/>
</dbReference>
<evidence type="ECO:0000256" key="2">
    <source>
        <dbReference type="ARBA" id="ARBA00022786"/>
    </source>
</evidence>
<evidence type="ECO:0000256" key="4">
    <source>
        <dbReference type="SAM" id="MobiDB-lite"/>
    </source>
</evidence>
<dbReference type="Proteomes" id="UP001341281">
    <property type="component" value="Chromosome 07"/>
</dbReference>
<dbReference type="InterPro" id="IPR043454">
    <property type="entry name" value="NPH3/RPT2-like"/>
</dbReference>
<gene>
    <name evidence="7" type="ORF">U9M48_030882</name>
</gene>
<dbReference type="InterPro" id="IPR027356">
    <property type="entry name" value="NPH3_dom"/>
</dbReference>
<feature type="region of interest" description="Disordered" evidence="4">
    <location>
        <begin position="229"/>
        <end position="250"/>
    </location>
</feature>
<evidence type="ECO:0000313" key="8">
    <source>
        <dbReference type="Proteomes" id="UP001341281"/>
    </source>
</evidence>
<dbReference type="InterPro" id="IPR011333">
    <property type="entry name" value="SKP1/BTB/POZ_sf"/>
</dbReference>
<dbReference type="AlphaFoldDB" id="A0AAQ3U675"/>
<feature type="region of interest" description="Disordered" evidence="4">
    <location>
        <begin position="426"/>
        <end position="452"/>
    </location>
</feature>
<evidence type="ECO:0000256" key="1">
    <source>
        <dbReference type="ARBA" id="ARBA00004906"/>
    </source>
</evidence>
<name>A0AAQ3U675_PASNO</name>
<organism evidence="7 8">
    <name type="scientific">Paspalum notatum var. saurae</name>
    <dbReference type="NCBI Taxonomy" id="547442"/>
    <lineage>
        <taxon>Eukaryota</taxon>
        <taxon>Viridiplantae</taxon>
        <taxon>Streptophyta</taxon>
        <taxon>Embryophyta</taxon>
        <taxon>Tracheophyta</taxon>
        <taxon>Spermatophyta</taxon>
        <taxon>Magnoliopsida</taxon>
        <taxon>Liliopsida</taxon>
        <taxon>Poales</taxon>
        <taxon>Poaceae</taxon>
        <taxon>PACMAD clade</taxon>
        <taxon>Panicoideae</taxon>
        <taxon>Andropogonodae</taxon>
        <taxon>Paspaleae</taxon>
        <taxon>Paspalinae</taxon>
        <taxon>Paspalum</taxon>
    </lineage>
</organism>
<comment type="pathway">
    <text evidence="1">Protein modification; protein ubiquitination.</text>
</comment>
<dbReference type="PANTHER" id="PTHR32370">
    <property type="entry name" value="OS12G0117600 PROTEIN"/>
    <property type="match status" value="1"/>
</dbReference>
<protein>
    <recommendedName>
        <fullName evidence="9">NPH3 domain-containing protein</fullName>
    </recommendedName>
</protein>
<proteinExistence type="inferred from homology"/>
<dbReference type="Gene3D" id="3.30.710.10">
    <property type="entry name" value="Potassium Channel Kv1.1, Chain A"/>
    <property type="match status" value="1"/>
</dbReference>
<dbReference type="PROSITE" id="PS50097">
    <property type="entry name" value="BTB"/>
    <property type="match status" value="1"/>
</dbReference>
<comment type="similarity">
    <text evidence="3">Belongs to the NPH3 family.</text>
</comment>
<dbReference type="InterPro" id="IPR000210">
    <property type="entry name" value="BTB/POZ_dom"/>
</dbReference>
<dbReference type="Pfam" id="PF03000">
    <property type="entry name" value="NPH3"/>
    <property type="match status" value="1"/>
</dbReference>
<keyword evidence="2" id="KW-0833">Ubl conjugation pathway</keyword>
<dbReference type="PROSITE" id="PS51649">
    <property type="entry name" value="NPH3"/>
    <property type="match status" value="1"/>
</dbReference>
<evidence type="ECO:0000313" key="7">
    <source>
        <dbReference type="EMBL" id="WVZ83777.1"/>
    </source>
</evidence>
<evidence type="ECO:0000259" key="5">
    <source>
        <dbReference type="PROSITE" id="PS50097"/>
    </source>
</evidence>
<dbReference type="SUPFAM" id="SSF54695">
    <property type="entry name" value="POZ domain"/>
    <property type="match status" value="1"/>
</dbReference>
<keyword evidence="8" id="KW-1185">Reference proteome</keyword>
<feature type="domain" description="NPH3" evidence="6">
    <location>
        <begin position="254"/>
        <end position="556"/>
    </location>
</feature>
<sequence>MDVWEAMERENHHHSHVAERGLVPVDGGGGGNVHDDHGGAKVMDGFVRRGHSCRYASSDGIPSDLLVKVGGVNFHVHKHPLISHSARLARLVDDASSLHGPDAAVVAELPDLPGGHGAFELAAKFCYGFAVDITATNVAALRCAAEYLEMTEQLEEGNLAARAEAFLSRAVASSWRDSVAVLRSCEGLSPWAEDLHIVRRCGESVATKACAAGSPRAARSWTAAFAGGRTASPRTLTPPRAGGDSGQQPLPPPDWWVDDVCVLRIDHFVRVVTAVQAKGMRGDLIGAAITRYASKWLSVVESPAPWPRDGGLQLQMVAADPGDVRAEKEQRMVVESLISIIPPQRDCVSCVFLLRLLRLAVALRVAPALVAEVEKRVGMQLDQAALHDILVPSLPYTSTYGRLGAAYDVDLVQRLVEQFVVQEQAATAARPSPSSPAPGGPVGRGSNKENSKAQRVGCLLDSYLSEVSRDRNLELGKFQALAESLPEPARACHDGLYRAVDSYLKAHPAATEHERKRLWRAVNCGKLTREVRAHAAQNERLPLRVAVQVVMAEQAKMAGALGKVARKEEDVCALRVEVEGVNAKCMELQREVELLQRQLERMLPPPSGAAAKQQQGVLAWANGWKKLGRLGRVQAEQTVVTAAPEETVNREPRRRRNSVS</sequence>
<evidence type="ECO:0000259" key="6">
    <source>
        <dbReference type="PROSITE" id="PS51649"/>
    </source>
</evidence>
<evidence type="ECO:0000256" key="3">
    <source>
        <dbReference type="PROSITE-ProRule" id="PRU00982"/>
    </source>
</evidence>
<feature type="domain" description="BTB" evidence="5">
    <location>
        <begin position="63"/>
        <end position="135"/>
    </location>
</feature>
<evidence type="ECO:0008006" key="9">
    <source>
        <dbReference type="Google" id="ProtNLM"/>
    </source>
</evidence>